<gene>
    <name evidence="1" type="ORF">BJ508DRAFT_328150</name>
</gene>
<dbReference type="Gene3D" id="1.25.40.20">
    <property type="entry name" value="Ankyrin repeat-containing domain"/>
    <property type="match status" value="2"/>
</dbReference>
<dbReference type="InterPro" id="IPR002110">
    <property type="entry name" value="Ankyrin_rpt"/>
</dbReference>
<dbReference type="AlphaFoldDB" id="A0A3N4I0F0"/>
<dbReference type="EMBL" id="ML119697">
    <property type="protein sequence ID" value="RPA79575.1"/>
    <property type="molecule type" value="Genomic_DNA"/>
</dbReference>
<dbReference type="OrthoDB" id="539213at2759"/>
<proteinExistence type="predicted"/>
<protein>
    <submittedName>
        <fullName evidence="1">Ankyrin</fullName>
    </submittedName>
</protein>
<dbReference type="PANTHER" id="PTHR24133">
    <property type="entry name" value="ANKYRIN DOMAIN-CONTAINING"/>
    <property type="match status" value="1"/>
</dbReference>
<dbReference type="SUPFAM" id="SSF48403">
    <property type="entry name" value="Ankyrin repeat"/>
    <property type="match status" value="2"/>
</dbReference>
<dbReference type="STRING" id="1160509.A0A3N4I0F0"/>
<dbReference type="Proteomes" id="UP000275078">
    <property type="component" value="Unassembled WGS sequence"/>
</dbReference>
<accession>A0A3N4I0F0</accession>
<organism evidence="1 2">
    <name type="scientific">Ascobolus immersus RN42</name>
    <dbReference type="NCBI Taxonomy" id="1160509"/>
    <lineage>
        <taxon>Eukaryota</taxon>
        <taxon>Fungi</taxon>
        <taxon>Dikarya</taxon>
        <taxon>Ascomycota</taxon>
        <taxon>Pezizomycotina</taxon>
        <taxon>Pezizomycetes</taxon>
        <taxon>Pezizales</taxon>
        <taxon>Ascobolaceae</taxon>
        <taxon>Ascobolus</taxon>
    </lineage>
</organism>
<dbReference type="InterPro" id="IPR036770">
    <property type="entry name" value="Ankyrin_rpt-contain_sf"/>
</dbReference>
<reference evidence="1 2" key="1">
    <citation type="journal article" date="2018" name="Nat. Ecol. Evol.">
        <title>Pezizomycetes genomes reveal the molecular basis of ectomycorrhizal truffle lifestyle.</title>
        <authorList>
            <person name="Murat C."/>
            <person name="Payen T."/>
            <person name="Noel B."/>
            <person name="Kuo A."/>
            <person name="Morin E."/>
            <person name="Chen J."/>
            <person name="Kohler A."/>
            <person name="Krizsan K."/>
            <person name="Balestrini R."/>
            <person name="Da Silva C."/>
            <person name="Montanini B."/>
            <person name="Hainaut M."/>
            <person name="Levati E."/>
            <person name="Barry K.W."/>
            <person name="Belfiori B."/>
            <person name="Cichocki N."/>
            <person name="Clum A."/>
            <person name="Dockter R.B."/>
            <person name="Fauchery L."/>
            <person name="Guy J."/>
            <person name="Iotti M."/>
            <person name="Le Tacon F."/>
            <person name="Lindquist E.A."/>
            <person name="Lipzen A."/>
            <person name="Malagnac F."/>
            <person name="Mello A."/>
            <person name="Molinier V."/>
            <person name="Miyauchi S."/>
            <person name="Poulain J."/>
            <person name="Riccioni C."/>
            <person name="Rubini A."/>
            <person name="Sitrit Y."/>
            <person name="Splivallo R."/>
            <person name="Traeger S."/>
            <person name="Wang M."/>
            <person name="Zifcakova L."/>
            <person name="Wipf D."/>
            <person name="Zambonelli A."/>
            <person name="Paolocci F."/>
            <person name="Nowrousian M."/>
            <person name="Ottonello S."/>
            <person name="Baldrian P."/>
            <person name="Spatafora J.W."/>
            <person name="Henrissat B."/>
            <person name="Nagy L.G."/>
            <person name="Aury J.M."/>
            <person name="Wincker P."/>
            <person name="Grigoriev I.V."/>
            <person name="Bonfante P."/>
            <person name="Martin F.M."/>
        </authorList>
    </citation>
    <scope>NUCLEOTIDE SEQUENCE [LARGE SCALE GENOMIC DNA]</scope>
    <source>
        <strain evidence="1 2">RN42</strain>
    </source>
</reference>
<name>A0A3N4I0F0_ASCIM</name>
<keyword evidence="2" id="KW-1185">Reference proteome</keyword>
<dbReference type="SMART" id="SM00248">
    <property type="entry name" value="ANK"/>
    <property type="match status" value="7"/>
</dbReference>
<sequence length="617" mass="68568">MPRPSAKLTLYDAVSTSDLSLLDYIFTKRQKPTSEDIAEAFEIACWNGNIEFADILLHRGAKISEDAVLNATRVERSIELFELFLHHGWRINHRESEEHQLPLLTVAEHGDSTDLLWMLQHGADPKLYGIRAGLVVPERREVTREDGTVVVEETDPALLEEDKFQMRMTALEAAAWAGRPVNVELLFEYGAQMDVEAVYAGVECDERTAMKVLRVLVENGVDCNRPMKSGFFATPIICAIYKGGENAIEKIQFLLENGKNVNAACPSGWSTLRHAEHKHGKDSDVYRLIADHVTKQPAHVQKPQQAPEMTPKIYFPESYTLSNLLSDTRLDLLPAYLELRNPSQEQLNQALTSASHHTDHSYATFLLQSGAQITPTAIYNAILTTSTPLLTTLHNHGWNLNPTDASYLNPLAITLASQADTPTVLAWLLAHGANPNLPGLRPKDPMPTRVIDNPILTISALEAAATCGNLPHDRLLLSSGADLDPLAFAAACRCDTPDAVKIMRLLLERGLDISGLEPPALISVVNPGWRRGRRYMLEKVRLLVEMGVDVNATAKGGYEMGRSALSWVEELAERGAEIEMEVREYLKRVGAIELPTKEEEEVMLECIDGVRELEKEE</sequence>
<evidence type="ECO:0000313" key="1">
    <source>
        <dbReference type="EMBL" id="RPA79575.1"/>
    </source>
</evidence>
<dbReference type="InterPro" id="IPR052391">
    <property type="entry name" value="E3_Ligase-Neurotoxin"/>
</dbReference>
<dbReference type="PANTHER" id="PTHR24133:SF40">
    <property type="entry name" value="ANKYRIN REPEAT DOMAIN 44"/>
    <property type="match status" value="1"/>
</dbReference>
<evidence type="ECO:0000313" key="2">
    <source>
        <dbReference type="Proteomes" id="UP000275078"/>
    </source>
</evidence>